<evidence type="ECO:0000313" key="2">
    <source>
        <dbReference type="Proteomes" id="UP001173802"/>
    </source>
</evidence>
<dbReference type="EMBL" id="JANURN010000004">
    <property type="protein sequence ID" value="MDL0082205.1"/>
    <property type="molecule type" value="Genomic_DNA"/>
</dbReference>
<name>A0ACC6FST7_9HELI</name>
<evidence type="ECO:0000313" key="1">
    <source>
        <dbReference type="EMBL" id="MDL0082205.1"/>
    </source>
</evidence>
<accession>A0ACC6FST7</accession>
<organism evidence="1 2">
    <name type="scientific">Helicobacter zhangjianzhongii</name>
    <dbReference type="NCBI Taxonomy" id="2974574"/>
    <lineage>
        <taxon>Bacteria</taxon>
        <taxon>Pseudomonadati</taxon>
        <taxon>Campylobacterota</taxon>
        <taxon>Epsilonproteobacteria</taxon>
        <taxon>Campylobacterales</taxon>
        <taxon>Helicobacteraceae</taxon>
        <taxon>Helicobacter</taxon>
    </lineage>
</organism>
<protein>
    <submittedName>
        <fullName evidence="1">Metallophosphoesterase</fullName>
    </submittedName>
</protein>
<gene>
    <name evidence="1" type="ORF">NYG90_05880</name>
</gene>
<proteinExistence type="predicted"/>
<dbReference type="Proteomes" id="UP001173802">
    <property type="component" value="Unassembled WGS sequence"/>
</dbReference>
<sequence>MKLWILAGLLSLLLAVFALYAPLTHRDYHIKLQANLCPKLKQPITIALLSDLHSGRFYQDSIIQALQEREVDLIALSGDMIDDEEDMQGAWEFFAKLDSSLETKLSKPLASIPKFYVSGNHEFWSGEIAAIKQKLASYNISVLDFSHPCTRLRIKGLDMAIFGVDDPYYSTYSKPNSHIDKAVWDKAKWQGGFWEQEWQELVASTIAANQCPSLESTFTKVDSSKRACQHDPTPTAQNAMPNPTPSINAQKVDSRETDSRADFSLLLSHRPEFTKLFSSLPINLILSGHTHGGQVRIPYLLNGLYAPNQGLFPKYAGGLYELDSSKRQYLVISRGLSLNYRLPRVFNPPEIVFITLECG</sequence>
<comment type="caution">
    <text evidence="1">The sequence shown here is derived from an EMBL/GenBank/DDBJ whole genome shotgun (WGS) entry which is preliminary data.</text>
</comment>
<reference evidence="1 2" key="1">
    <citation type="journal article" date="2023" name="Microorganisms">
        <title>Isolation and Genomic Characteristics of Cat-Borne Campylobacter felis sp. nov. and Sheep-Borne Campylobacter ovis sp. nov.</title>
        <authorList>
            <person name="Wang H."/>
            <person name="Li Y."/>
            <person name="Gu Y."/>
            <person name="Zhou G."/>
            <person name="Chen X."/>
            <person name="Zhang X."/>
            <person name="Shao Z."/>
            <person name="Zhang J."/>
            <person name="Zhang M."/>
        </authorList>
    </citation>
    <scope>NUCLEOTIDE SEQUENCE [LARGE SCALE GENOMIC DNA]</scope>
    <source>
        <strain evidence="1 2">XJK30-2</strain>
    </source>
</reference>
<keyword evidence="2" id="KW-1185">Reference proteome</keyword>